<accession>A0A8X6X3F9</accession>
<dbReference type="SUPFAM" id="SSF53098">
    <property type="entry name" value="Ribonuclease H-like"/>
    <property type="match status" value="1"/>
</dbReference>
<keyword evidence="3" id="KW-1185">Reference proteome</keyword>
<dbReference type="OrthoDB" id="413361at2759"/>
<evidence type="ECO:0000313" key="3">
    <source>
        <dbReference type="Proteomes" id="UP000886998"/>
    </source>
</evidence>
<evidence type="ECO:0000313" key="2">
    <source>
        <dbReference type="EMBL" id="GFY44741.1"/>
    </source>
</evidence>
<comment type="caution">
    <text evidence="2">The sequence shown here is derived from an EMBL/GenBank/DDBJ whole genome shotgun (WGS) entry which is preliminary data.</text>
</comment>
<dbReference type="GO" id="GO:0003676">
    <property type="term" value="F:nucleic acid binding"/>
    <property type="evidence" value="ECO:0007669"/>
    <property type="project" value="InterPro"/>
</dbReference>
<dbReference type="Gene3D" id="3.30.420.10">
    <property type="entry name" value="Ribonuclease H-like superfamily/Ribonuclease H"/>
    <property type="match status" value="1"/>
</dbReference>
<gene>
    <name evidence="2" type="primary">RF55_26141</name>
    <name evidence="2" type="ORF">TNIN_393511</name>
</gene>
<dbReference type="PROSITE" id="PS50994">
    <property type="entry name" value="INTEGRASE"/>
    <property type="match status" value="1"/>
</dbReference>
<name>A0A8X6X3F9_9ARAC</name>
<protein>
    <submittedName>
        <fullName evidence="2">Retrovirus-related pol polyprotein from transposon tnt 1-94</fullName>
    </submittedName>
</protein>
<dbReference type="InterPro" id="IPR036397">
    <property type="entry name" value="RNaseH_sf"/>
</dbReference>
<dbReference type="Proteomes" id="UP000886998">
    <property type="component" value="Unassembled WGS sequence"/>
</dbReference>
<dbReference type="AlphaFoldDB" id="A0A8X6X3F9"/>
<dbReference type="PANTHER" id="PTHR42648">
    <property type="entry name" value="TRANSPOSASE, PUTATIVE-RELATED"/>
    <property type="match status" value="1"/>
</dbReference>
<dbReference type="PANTHER" id="PTHR42648:SF18">
    <property type="entry name" value="RETROTRANSPOSON, UNCLASSIFIED-LIKE PROTEIN"/>
    <property type="match status" value="1"/>
</dbReference>
<dbReference type="InterPro" id="IPR001584">
    <property type="entry name" value="Integrase_cat-core"/>
</dbReference>
<sequence>MLAHTRTLGYSVKEFLFDNGGEFDNKGVREILHSNGITRRLAAPYYTLKKKGASEQEMRTAIEMARIFKYSNPKVSFPAAFWAELVNYAKCILNRRGKSSIENASPYELWLIKKHRLIG</sequence>
<reference evidence="2" key="1">
    <citation type="submission" date="2020-08" db="EMBL/GenBank/DDBJ databases">
        <title>Multicomponent nature underlies the extraordinary mechanical properties of spider dragline silk.</title>
        <authorList>
            <person name="Kono N."/>
            <person name="Nakamura H."/>
            <person name="Mori M."/>
            <person name="Yoshida Y."/>
            <person name="Ohtoshi R."/>
            <person name="Malay A.D."/>
            <person name="Moran D.A.P."/>
            <person name="Tomita M."/>
            <person name="Numata K."/>
            <person name="Arakawa K."/>
        </authorList>
    </citation>
    <scope>NUCLEOTIDE SEQUENCE</scope>
</reference>
<evidence type="ECO:0000259" key="1">
    <source>
        <dbReference type="PROSITE" id="PS50994"/>
    </source>
</evidence>
<dbReference type="GO" id="GO:0015074">
    <property type="term" value="P:DNA integration"/>
    <property type="evidence" value="ECO:0007669"/>
    <property type="project" value="InterPro"/>
</dbReference>
<proteinExistence type="predicted"/>
<dbReference type="InterPro" id="IPR039537">
    <property type="entry name" value="Retrotran_Ty1/copia-like"/>
</dbReference>
<feature type="domain" description="Integrase catalytic" evidence="1">
    <location>
        <begin position="1"/>
        <end position="114"/>
    </location>
</feature>
<dbReference type="EMBL" id="BMAV01004394">
    <property type="protein sequence ID" value="GFY44741.1"/>
    <property type="molecule type" value="Genomic_DNA"/>
</dbReference>
<dbReference type="InterPro" id="IPR012337">
    <property type="entry name" value="RNaseH-like_sf"/>
</dbReference>
<organism evidence="2 3">
    <name type="scientific">Trichonephila inaurata madagascariensis</name>
    <dbReference type="NCBI Taxonomy" id="2747483"/>
    <lineage>
        <taxon>Eukaryota</taxon>
        <taxon>Metazoa</taxon>
        <taxon>Ecdysozoa</taxon>
        <taxon>Arthropoda</taxon>
        <taxon>Chelicerata</taxon>
        <taxon>Arachnida</taxon>
        <taxon>Araneae</taxon>
        <taxon>Araneomorphae</taxon>
        <taxon>Entelegynae</taxon>
        <taxon>Araneoidea</taxon>
        <taxon>Nephilidae</taxon>
        <taxon>Trichonephila</taxon>
        <taxon>Trichonephila inaurata</taxon>
    </lineage>
</organism>